<name>A0A6N9TPK0_DISTH</name>
<evidence type="ECO:0000313" key="2">
    <source>
        <dbReference type="EMBL" id="NDY41367.1"/>
    </source>
</evidence>
<organism evidence="2 3">
    <name type="scientific">Dissulfurirhabdus thermomarina</name>
    <dbReference type="NCBI Taxonomy" id="1765737"/>
    <lineage>
        <taxon>Bacteria</taxon>
        <taxon>Deltaproteobacteria</taxon>
        <taxon>Dissulfurirhabdaceae</taxon>
        <taxon>Dissulfurirhabdus</taxon>
    </lineage>
</organism>
<dbReference type="InterPro" id="IPR036869">
    <property type="entry name" value="J_dom_sf"/>
</dbReference>
<dbReference type="SUPFAM" id="SSF46565">
    <property type="entry name" value="Chaperone J-domain"/>
    <property type="match status" value="1"/>
</dbReference>
<proteinExistence type="predicted"/>
<dbReference type="AlphaFoldDB" id="A0A6N9TPK0"/>
<keyword evidence="1" id="KW-0175">Coiled coil</keyword>
<dbReference type="Gene3D" id="1.10.287.110">
    <property type="entry name" value="DnaJ domain"/>
    <property type="match status" value="1"/>
</dbReference>
<dbReference type="RefSeq" id="WP_163297529.1">
    <property type="nucleotide sequence ID" value="NZ_JAAGRR010000003.1"/>
</dbReference>
<accession>A0A6N9TPK0</accession>
<dbReference type="EMBL" id="JAAGRR010000003">
    <property type="protein sequence ID" value="NDY41367.1"/>
    <property type="molecule type" value="Genomic_DNA"/>
</dbReference>
<reference evidence="2 3" key="1">
    <citation type="submission" date="2020-02" db="EMBL/GenBank/DDBJ databases">
        <title>Comparative genomics of sulfur disproportionating microorganisms.</title>
        <authorList>
            <person name="Ward L.M."/>
            <person name="Bertran E."/>
            <person name="Johnston D.T."/>
        </authorList>
    </citation>
    <scope>NUCLEOTIDE SEQUENCE [LARGE SCALE GENOMIC DNA]</scope>
    <source>
        <strain evidence="2 3">DSM 100025</strain>
    </source>
</reference>
<sequence length="331" mass="37728">MYLARERRPGGTFHYYIRESVRAPDGRWVSRDLFDLGEDPGRFIVYTGAYGFYVDPGVTEALAALGVHPRDEELEEVFEVFIDPVVRRAVAHFTGRRRSGGRAPRPSEAELAAAQARIHPFDRRRLCFLKFGRIDMEALLRRPMAFYNFLLEKSRDEIEQRLDRMEAELRPWELKDYLYAVMDLPARFAPRPTRFVPGAQDPALMDRYVLEAICRLAEEPALRDPADSTPAGRLPPFLLKYLVLWFDVAYATPRGGAPAGGAPARDEAGAALAVFGLDRERFEAMTAREFSRLFRQKARAAHPDTGGAHEAFIRLRKAFLLLRRLRGWTGS</sequence>
<protein>
    <recommendedName>
        <fullName evidence="4">J domain-containing protein</fullName>
    </recommendedName>
</protein>
<evidence type="ECO:0000313" key="3">
    <source>
        <dbReference type="Proteomes" id="UP000469346"/>
    </source>
</evidence>
<keyword evidence="3" id="KW-1185">Reference proteome</keyword>
<dbReference type="Proteomes" id="UP000469346">
    <property type="component" value="Unassembled WGS sequence"/>
</dbReference>
<gene>
    <name evidence="2" type="ORF">G3N55_00685</name>
</gene>
<comment type="caution">
    <text evidence="2">The sequence shown here is derived from an EMBL/GenBank/DDBJ whole genome shotgun (WGS) entry which is preliminary data.</text>
</comment>
<feature type="coiled-coil region" evidence="1">
    <location>
        <begin position="148"/>
        <end position="175"/>
    </location>
</feature>
<evidence type="ECO:0008006" key="4">
    <source>
        <dbReference type="Google" id="ProtNLM"/>
    </source>
</evidence>
<evidence type="ECO:0000256" key="1">
    <source>
        <dbReference type="SAM" id="Coils"/>
    </source>
</evidence>